<dbReference type="Proteomes" id="UP001162640">
    <property type="component" value="Unassembled WGS sequence"/>
</dbReference>
<dbReference type="EMBL" id="BLQM01000314">
    <property type="protein sequence ID" value="GMH82477.1"/>
    <property type="molecule type" value="Genomic_DNA"/>
</dbReference>
<comment type="caution">
    <text evidence="1">The sequence shown here is derived from an EMBL/GenBank/DDBJ whole genome shotgun (WGS) entry which is preliminary data.</text>
</comment>
<evidence type="ECO:0000313" key="2">
    <source>
        <dbReference type="Proteomes" id="UP001162640"/>
    </source>
</evidence>
<proteinExistence type="predicted"/>
<evidence type="ECO:0000313" key="1">
    <source>
        <dbReference type="EMBL" id="GMH82477.1"/>
    </source>
</evidence>
<protein>
    <submittedName>
        <fullName evidence="1">Uncharacterized protein</fullName>
    </submittedName>
</protein>
<gene>
    <name evidence="1" type="ORF">TL16_g09271</name>
</gene>
<reference evidence="2" key="1">
    <citation type="journal article" date="2023" name="Commun. Biol.">
        <title>Genome analysis of Parmales, the sister group of diatoms, reveals the evolutionary specialization of diatoms from phago-mixotrophs to photoautotrophs.</title>
        <authorList>
            <person name="Ban H."/>
            <person name="Sato S."/>
            <person name="Yoshikawa S."/>
            <person name="Yamada K."/>
            <person name="Nakamura Y."/>
            <person name="Ichinomiya M."/>
            <person name="Sato N."/>
            <person name="Blanc-Mathieu R."/>
            <person name="Endo H."/>
            <person name="Kuwata A."/>
            <person name="Ogata H."/>
        </authorList>
    </citation>
    <scope>NUCLEOTIDE SEQUENCE [LARGE SCALE GENOMIC DNA]</scope>
</reference>
<name>A0A9W7B7E9_9STRA</name>
<dbReference type="AlphaFoldDB" id="A0A9W7B7E9"/>
<organism evidence="1 2">
    <name type="scientific">Triparma laevis f. inornata</name>
    <dbReference type="NCBI Taxonomy" id="1714386"/>
    <lineage>
        <taxon>Eukaryota</taxon>
        <taxon>Sar</taxon>
        <taxon>Stramenopiles</taxon>
        <taxon>Ochrophyta</taxon>
        <taxon>Bolidophyceae</taxon>
        <taxon>Parmales</taxon>
        <taxon>Triparmaceae</taxon>
        <taxon>Triparma</taxon>
    </lineage>
</organism>
<sequence>MVMPKPPRGLTMIPWLVRGEFHTHLAKAGLTPMSPDEMELLGDSFRDSYIDDWEGQEYEPEKWVNGGVRNKVFLYEISQLETERFGVEVLDHLGVDSKFAMPEMFHVKPGTENAAYQTKGPAPEEMEKVKRYKINICDDEHSIVHEALNIIAANASDWIMGYLLKSPRVSFSEGFVELVQAWKIDPCVDRIIKKGGV</sequence>
<accession>A0A9W7B7E9</accession>